<dbReference type="GO" id="GO:0005506">
    <property type="term" value="F:iron ion binding"/>
    <property type="evidence" value="ECO:0007669"/>
    <property type="project" value="InterPro"/>
</dbReference>
<evidence type="ECO:0000256" key="7">
    <source>
        <dbReference type="ARBA" id="ARBA00023033"/>
    </source>
</evidence>
<dbReference type="EMBL" id="JAYMYS010000001">
    <property type="protein sequence ID" value="KAK7411073.1"/>
    <property type="molecule type" value="Genomic_DNA"/>
</dbReference>
<keyword evidence="4 8" id="KW-0479">Metal-binding</keyword>
<evidence type="ECO:0000256" key="4">
    <source>
        <dbReference type="ARBA" id="ARBA00022723"/>
    </source>
</evidence>
<evidence type="ECO:0000256" key="3">
    <source>
        <dbReference type="ARBA" id="ARBA00022617"/>
    </source>
</evidence>
<keyword evidence="3 8" id="KW-0349">Heme</keyword>
<evidence type="ECO:0008006" key="12">
    <source>
        <dbReference type="Google" id="ProtNLM"/>
    </source>
</evidence>
<evidence type="ECO:0000256" key="1">
    <source>
        <dbReference type="ARBA" id="ARBA00001971"/>
    </source>
</evidence>
<organism evidence="10 11">
    <name type="scientific">Psophocarpus tetragonolobus</name>
    <name type="common">Winged bean</name>
    <name type="synonym">Dolichos tetragonolobus</name>
    <dbReference type="NCBI Taxonomy" id="3891"/>
    <lineage>
        <taxon>Eukaryota</taxon>
        <taxon>Viridiplantae</taxon>
        <taxon>Streptophyta</taxon>
        <taxon>Embryophyta</taxon>
        <taxon>Tracheophyta</taxon>
        <taxon>Spermatophyta</taxon>
        <taxon>Magnoliopsida</taxon>
        <taxon>eudicotyledons</taxon>
        <taxon>Gunneridae</taxon>
        <taxon>Pentapetalae</taxon>
        <taxon>rosids</taxon>
        <taxon>fabids</taxon>
        <taxon>Fabales</taxon>
        <taxon>Fabaceae</taxon>
        <taxon>Papilionoideae</taxon>
        <taxon>50 kb inversion clade</taxon>
        <taxon>NPAAA clade</taxon>
        <taxon>indigoferoid/millettioid clade</taxon>
        <taxon>Phaseoleae</taxon>
        <taxon>Psophocarpus</taxon>
    </lineage>
</organism>
<dbReference type="PROSITE" id="PS00086">
    <property type="entry name" value="CYTOCHROME_P450"/>
    <property type="match status" value="1"/>
</dbReference>
<keyword evidence="7 9" id="KW-0503">Monooxygenase</keyword>
<dbReference type="PANTHER" id="PTHR47955">
    <property type="entry name" value="CYTOCHROME P450 FAMILY 71 PROTEIN"/>
    <property type="match status" value="1"/>
</dbReference>
<dbReference type="InterPro" id="IPR001128">
    <property type="entry name" value="Cyt_P450"/>
</dbReference>
<evidence type="ECO:0000256" key="2">
    <source>
        <dbReference type="ARBA" id="ARBA00010617"/>
    </source>
</evidence>
<gene>
    <name evidence="10" type="ORF">VNO78_02443</name>
</gene>
<evidence type="ECO:0000313" key="10">
    <source>
        <dbReference type="EMBL" id="KAK7411073.1"/>
    </source>
</evidence>
<evidence type="ECO:0000313" key="11">
    <source>
        <dbReference type="Proteomes" id="UP001386955"/>
    </source>
</evidence>
<dbReference type="Proteomes" id="UP001386955">
    <property type="component" value="Unassembled WGS sequence"/>
</dbReference>
<comment type="similarity">
    <text evidence="2 9">Belongs to the cytochrome P450 family.</text>
</comment>
<evidence type="ECO:0000256" key="8">
    <source>
        <dbReference type="PIRSR" id="PIRSR602401-1"/>
    </source>
</evidence>
<sequence>MKAVSVAVDAFFNEVIDEHESRKGKNDEEDFVGMLFQLQQSGRLDFELSRDNLKGILMCEDTLDHSGSCSFGVLGRKLMRLMSAFCVGDFYPSLSWVDSFTRLIPEMKATFEAVDAFFDHIIAERDSRYGKNDESHVQDFLGILLQLQQSGSLDFELNRDTLKAILMDMIIGGSDTTSTTLEWAFAELLRNPNIMKKVQEEVRRVVGINSGIVDENCVSEMNYLKCVIKETLRLHSPVPLLIARETASIVQLRGYDIPPQTRVFINAWAIHRDPKLWDNPEKFIPERFEISQVDFSGQDFRFIPFGTGRRACPAISFGLASTEYVLANLLYWFNWKIHQNIDIDMNEMSGLTVTKKVPLHLEPELFSTPMP</sequence>
<dbReference type="Gene3D" id="1.10.630.10">
    <property type="entry name" value="Cytochrome P450"/>
    <property type="match status" value="1"/>
</dbReference>
<dbReference type="SUPFAM" id="SSF48264">
    <property type="entry name" value="Cytochrome P450"/>
    <property type="match status" value="1"/>
</dbReference>
<keyword evidence="11" id="KW-1185">Reference proteome</keyword>
<dbReference type="PRINTS" id="PR00463">
    <property type="entry name" value="EP450I"/>
</dbReference>
<dbReference type="InterPro" id="IPR002401">
    <property type="entry name" value="Cyt_P450_E_grp-I"/>
</dbReference>
<evidence type="ECO:0000256" key="6">
    <source>
        <dbReference type="ARBA" id="ARBA00023004"/>
    </source>
</evidence>
<dbReference type="AlphaFoldDB" id="A0AAN9T2J1"/>
<dbReference type="PRINTS" id="PR00385">
    <property type="entry name" value="P450"/>
</dbReference>
<protein>
    <recommendedName>
        <fullName evidence="12">Cytochrome P450</fullName>
    </recommendedName>
</protein>
<keyword evidence="6 8" id="KW-0408">Iron</keyword>
<accession>A0AAN9T2J1</accession>
<comment type="cofactor">
    <cofactor evidence="1 8">
        <name>heme</name>
        <dbReference type="ChEBI" id="CHEBI:30413"/>
    </cofactor>
</comment>
<proteinExistence type="inferred from homology"/>
<dbReference type="GO" id="GO:0016705">
    <property type="term" value="F:oxidoreductase activity, acting on paired donors, with incorporation or reduction of molecular oxygen"/>
    <property type="evidence" value="ECO:0007669"/>
    <property type="project" value="InterPro"/>
</dbReference>
<name>A0AAN9T2J1_PSOTE</name>
<dbReference type="FunFam" id="1.10.630.10:FF:000126">
    <property type="entry name" value="Predicted protein"/>
    <property type="match status" value="1"/>
</dbReference>
<evidence type="ECO:0000256" key="9">
    <source>
        <dbReference type="RuleBase" id="RU000461"/>
    </source>
</evidence>
<comment type="caution">
    <text evidence="10">The sequence shown here is derived from an EMBL/GenBank/DDBJ whole genome shotgun (WGS) entry which is preliminary data.</text>
</comment>
<dbReference type="PANTHER" id="PTHR47955:SF15">
    <property type="entry name" value="CYTOCHROME P450 71A2-LIKE"/>
    <property type="match status" value="1"/>
</dbReference>
<dbReference type="GO" id="GO:0020037">
    <property type="term" value="F:heme binding"/>
    <property type="evidence" value="ECO:0007669"/>
    <property type="project" value="InterPro"/>
</dbReference>
<keyword evidence="5 9" id="KW-0560">Oxidoreductase</keyword>
<reference evidence="10 11" key="1">
    <citation type="submission" date="2024-01" db="EMBL/GenBank/DDBJ databases">
        <title>The genomes of 5 underutilized Papilionoideae crops provide insights into root nodulation and disease resistanc.</title>
        <authorList>
            <person name="Jiang F."/>
        </authorList>
    </citation>
    <scope>NUCLEOTIDE SEQUENCE [LARGE SCALE GENOMIC DNA]</scope>
    <source>
        <strain evidence="10">DUOXIRENSHENG_FW03</strain>
        <tissue evidence="10">Leaves</tissue>
    </source>
</reference>
<dbReference type="InterPro" id="IPR036396">
    <property type="entry name" value="Cyt_P450_sf"/>
</dbReference>
<feature type="binding site" description="axial binding residue" evidence="8">
    <location>
        <position position="312"/>
    </location>
    <ligand>
        <name>heme</name>
        <dbReference type="ChEBI" id="CHEBI:30413"/>
    </ligand>
    <ligandPart>
        <name>Fe</name>
        <dbReference type="ChEBI" id="CHEBI:18248"/>
    </ligandPart>
</feature>
<evidence type="ECO:0000256" key="5">
    <source>
        <dbReference type="ARBA" id="ARBA00023002"/>
    </source>
</evidence>
<dbReference type="GO" id="GO:0004497">
    <property type="term" value="F:monooxygenase activity"/>
    <property type="evidence" value="ECO:0007669"/>
    <property type="project" value="UniProtKB-KW"/>
</dbReference>
<dbReference type="InterPro" id="IPR017972">
    <property type="entry name" value="Cyt_P450_CS"/>
</dbReference>
<dbReference type="Pfam" id="PF00067">
    <property type="entry name" value="p450"/>
    <property type="match status" value="1"/>
</dbReference>